<name>A0A7V3V037_UNCW3</name>
<proteinExistence type="predicted"/>
<sequence>MGIWRFLGLLFVLALSIGSLCERMPERQWERGAFEPIGGKPYKLPDGLECRYIVGADEEIPSSFLPLKFVVLNNTSSRIPVIMPPGLVFSPVSNDYQYMMLLQEFSFSVPPDQDTVILLPTYCANEDLDEPDDESYYEIAIQVWERELCELFDLLKGKRLDYEAAVELAQAALFEITDGSGLTDSTRLKLERLP</sequence>
<protein>
    <submittedName>
        <fullName evidence="1">Uncharacterized protein</fullName>
    </submittedName>
</protein>
<comment type="caution">
    <text evidence="1">The sequence shown here is derived from an EMBL/GenBank/DDBJ whole genome shotgun (WGS) entry which is preliminary data.</text>
</comment>
<reference evidence="1" key="1">
    <citation type="journal article" date="2020" name="mSystems">
        <title>Genome- and Community-Level Interaction Insights into Carbon Utilization and Element Cycling Functions of Hydrothermarchaeota in Hydrothermal Sediment.</title>
        <authorList>
            <person name="Zhou Z."/>
            <person name="Liu Y."/>
            <person name="Xu W."/>
            <person name="Pan J."/>
            <person name="Luo Z.H."/>
            <person name="Li M."/>
        </authorList>
    </citation>
    <scope>NUCLEOTIDE SEQUENCE [LARGE SCALE GENOMIC DNA]</scope>
    <source>
        <strain evidence="1">SpSt-914</strain>
    </source>
</reference>
<evidence type="ECO:0000313" key="1">
    <source>
        <dbReference type="EMBL" id="HGD13291.1"/>
    </source>
</evidence>
<dbReference type="AlphaFoldDB" id="A0A7V3V037"/>
<gene>
    <name evidence="1" type="ORF">ENX16_04345</name>
</gene>
<organism evidence="1">
    <name type="scientific">candidate division WOR-3 bacterium</name>
    <dbReference type="NCBI Taxonomy" id="2052148"/>
    <lineage>
        <taxon>Bacteria</taxon>
        <taxon>Bacteria division WOR-3</taxon>
    </lineage>
</organism>
<accession>A0A7V3V037</accession>
<dbReference type="EMBL" id="DTMZ01000101">
    <property type="protein sequence ID" value="HGD13291.1"/>
    <property type="molecule type" value="Genomic_DNA"/>
</dbReference>